<name>A0ACB8BWR0_9AGAM</name>
<evidence type="ECO:0000313" key="1">
    <source>
        <dbReference type="EMBL" id="KAH7929892.1"/>
    </source>
</evidence>
<sequence length="355" mass="38475">MSHAACWSPHGPVVGAQSHPGDEYHVSKGASTMGPSRRVPFTTHASKQGASNPKSRPSPHLELNGALLGTAHAGRPIVPPVHRVGHRWAKRRIRGRRRCKLQPNPLPPPPQRMACSQSRTSSCAGPGPGWGCVLGGNHESRCPHRRASGGRVSCAICHLGVRYVVWVCRVLSESVSVPCAVWVCRVLSGRAVSCAAQRNRGYRRVDPTVGQVPSRQRRVDATTGFRTRPWSWATMWRRRPARTSPPGANGTLCLAPRVGPGLGWVWVFRREGARSRPHGPQGREGKGREGKGREGAGAGRCRHSGRRSGRSRVHQPRFRLGSESGVQLGFSDHHIGCVTEAGRVVERVQLGASVS</sequence>
<evidence type="ECO:0000313" key="2">
    <source>
        <dbReference type="Proteomes" id="UP000790709"/>
    </source>
</evidence>
<dbReference type="Proteomes" id="UP000790709">
    <property type="component" value="Unassembled WGS sequence"/>
</dbReference>
<gene>
    <name evidence="1" type="ORF">BV22DRAFT_103591</name>
</gene>
<keyword evidence="2" id="KW-1185">Reference proteome</keyword>
<reference evidence="1" key="1">
    <citation type="journal article" date="2021" name="New Phytol.">
        <title>Evolutionary innovations through gain and loss of genes in the ectomycorrhizal Boletales.</title>
        <authorList>
            <person name="Wu G."/>
            <person name="Miyauchi S."/>
            <person name="Morin E."/>
            <person name="Kuo A."/>
            <person name="Drula E."/>
            <person name="Varga T."/>
            <person name="Kohler A."/>
            <person name="Feng B."/>
            <person name="Cao Y."/>
            <person name="Lipzen A."/>
            <person name="Daum C."/>
            <person name="Hundley H."/>
            <person name="Pangilinan J."/>
            <person name="Johnson J."/>
            <person name="Barry K."/>
            <person name="LaButti K."/>
            <person name="Ng V."/>
            <person name="Ahrendt S."/>
            <person name="Min B."/>
            <person name="Choi I.G."/>
            <person name="Park H."/>
            <person name="Plett J.M."/>
            <person name="Magnuson J."/>
            <person name="Spatafora J.W."/>
            <person name="Nagy L.G."/>
            <person name="Henrissat B."/>
            <person name="Grigoriev I.V."/>
            <person name="Yang Z.L."/>
            <person name="Xu J."/>
            <person name="Martin F.M."/>
        </authorList>
    </citation>
    <scope>NUCLEOTIDE SEQUENCE</scope>
    <source>
        <strain evidence="1">KUC20120723A-06</strain>
    </source>
</reference>
<dbReference type="EMBL" id="MU266337">
    <property type="protein sequence ID" value="KAH7929892.1"/>
    <property type="molecule type" value="Genomic_DNA"/>
</dbReference>
<proteinExistence type="predicted"/>
<comment type="caution">
    <text evidence="1">The sequence shown here is derived from an EMBL/GenBank/DDBJ whole genome shotgun (WGS) entry which is preliminary data.</text>
</comment>
<organism evidence="1 2">
    <name type="scientific">Leucogyrophana mollusca</name>
    <dbReference type="NCBI Taxonomy" id="85980"/>
    <lineage>
        <taxon>Eukaryota</taxon>
        <taxon>Fungi</taxon>
        <taxon>Dikarya</taxon>
        <taxon>Basidiomycota</taxon>
        <taxon>Agaricomycotina</taxon>
        <taxon>Agaricomycetes</taxon>
        <taxon>Agaricomycetidae</taxon>
        <taxon>Boletales</taxon>
        <taxon>Boletales incertae sedis</taxon>
        <taxon>Leucogyrophana</taxon>
    </lineage>
</organism>
<accession>A0ACB8BWR0</accession>
<protein>
    <submittedName>
        <fullName evidence="1">Uncharacterized protein</fullName>
    </submittedName>
</protein>